<keyword evidence="2" id="KW-1185">Reference proteome</keyword>
<evidence type="ECO:0000313" key="1">
    <source>
        <dbReference type="EMBL" id="EFX37180.1"/>
    </source>
</evidence>
<sequence length="69" mass="8173">MILLQIKSIIKRVEENQGVIIEKFNFENNIGKENKLPQIEIYKLTNFCKLQNYTSVNIFLKDIFEPIVN</sequence>
<accession>E8JZ25</accession>
<protein>
    <submittedName>
        <fullName evidence="1">Uncharacterized protein</fullName>
    </submittedName>
</protein>
<evidence type="ECO:0000313" key="2">
    <source>
        <dbReference type="Proteomes" id="UP000002815"/>
    </source>
</evidence>
<dbReference type="AlphaFoldDB" id="E8JZ25"/>
<name>E8JZ25_9STRE</name>
<dbReference type="HOGENOM" id="CLU_204033_0_0_9"/>
<dbReference type="Proteomes" id="UP000002815">
    <property type="component" value="Unassembled WGS sequence"/>
</dbReference>
<comment type="caution">
    <text evidence="1">The sequence shown here is derived from an EMBL/GenBank/DDBJ whole genome shotgun (WGS) entry which is preliminary data.</text>
</comment>
<dbReference type="EMBL" id="AEVD01000004">
    <property type="protein sequence ID" value="EFX37180.1"/>
    <property type="molecule type" value="Genomic_DNA"/>
</dbReference>
<reference evidence="1 2" key="1">
    <citation type="submission" date="2010-12" db="EMBL/GenBank/DDBJ databases">
        <authorList>
            <person name="Muzny D."/>
            <person name="Qin X."/>
            <person name="Deng J."/>
            <person name="Jiang H."/>
            <person name="Liu Y."/>
            <person name="Qu J."/>
            <person name="Song X.-Z."/>
            <person name="Zhang L."/>
            <person name="Thornton R."/>
            <person name="Coyle M."/>
            <person name="Francisco L."/>
            <person name="Jackson L."/>
            <person name="Javaid M."/>
            <person name="Korchina V."/>
            <person name="Kovar C."/>
            <person name="Mata R."/>
            <person name="Mathew T."/>
            <person name="Ngo R."/>
            <person name="Nguyen L."/>
            <person name="Nguyen N."/>
            <person name="Okwuonu G."/>
            <person name="Ongeri F."/>
            <person name="Pham C."/>
            <person name="Simmons D."/>
            <person name="Wilczek-Boney K."/>
            <person name="Hale W."/>
            <person name="Jakkamsetti A."/>
            <person name="Pham P."/>
            <person name="Ruth R."/>
            <person name="San Lucas F."/>
            <person name="Warren J."/>
            <person name="Zhang J."/>
            <person name="Zhao Z."/>
            <person name="Zhou C."/>
            <person name="Zhu D."/>
            <person name="Lee S."/>
            <person name="Bess C."/>
            <person name="Blankenburg K."/>
            <person name="Forbes L."/>
            <person name="Fu Q."/>
            <person name="Gubbala S."/>
            <person name="Hirani K."/>
            <person name="Jayaseelan J.C."/>
            <person name="Lara F."/>
            <person name="Munidasa M."/>
            <person name="Palculict T."/>
            <person name="Patil S."/>
            <person name="Pu L.-L."/>
            <person name="Saada N."/>
            <person name="Tang L."/>
            <person name="Weissenberger G."/>
            <person name="Zhu Y."/>
            <person name="Hemphill L."/>
            <person name="Shang Y."/>
            <person name="Youmans B."/>
            <person name="Ayvaz T."/>
            <person name="Ross M."/>
            <person name="Santibanez J."/>
            <person name="Aqrawi P."/>
            <person name="Gross S."/>
            <person name="Joshi V."/>
            <person name="Fowler G."/>
            <person name="Nazareth L."/>
            <person name="Reid J."/>
            <person name="Worley K."/>
            <person name="Petrosino J."/>
            <person name="Highlander S."/>
            <person name="Gibbs R."/>
        </authorList>
    </citation>
    <scope>NUCLEOTIDE SEQUENCE [LARGE SCALE GENOMIC DNA]</scope>
    <source>
        <strain evidence="1 2">ATCC 700779</strain>
    </source>
</reference>
<organism evidence="1 2">
    <name type="scientific">Streptococcus infantis ATCC 700779</name>
    <dbReference type="NCBI Taxonomy" id="889204"/>
    <lineage>
        <taxon>Bacteria</taxon>
        <taxon>Bacillati</taxon>
        <taxon>Bacillota</taxon>
        <taxon>Bacilli</taxon>
        <taxon>Lactobacillales</taxon>
        <taxon>Streptococcaceae</taxon>
        <taxon>Streptococcus</taxon>
    </lineage>
</organism>
<gene>
    <name evidence="1" type="ORF">HMPREF9423_0164</name>
</gene>
<proteinExistence type="predicted"/>